<sequence>MAILVTGELAILVVIHPHFVQKYGGKKLVFSSSLAGSPGGGVRIKRY</sequence>
<protein>
    <submittedName>
        <fullName evidence="1">Uncharacterized protein</fullName>
    </submittedName>
</protein>
<dbReference type="AlphaFoldDB" id="A0AAW7ZCM8"/>
<evidence type="ECO:0000313" key="1">
    <source>
        <dbReference type="EMBL" id="MDO7786876.1"/>
    </source>
</evidence>
<reference evidence="1" key="1">
    <citation type="journal article" date="2023" name="J. Hazard. Mater.">
        <title>Anaerobic biodegradation of pyrene and benzo[a]pyrene by a new sulfate-reducing Desulforamulus aquiferis strain DSA.</title>
        <authorList>
            <person name="Zhang Z."/>
            <person name="Sun J."/>
            <person name="Gong X."/>
            <person name="Wang C."/>
            <person name="Wang H."/>
        </authorList>
    </citation>
    <scope>NUCLEOTIDE SEQUENCE</scope>
    <source>
        <strain evidence="1">DSA</strain>
    </source>
</reference>
<keyword evidence="2" id="KW-1185">Reference proteome</keyword>
<reference evidence="1" key="2">
    <citation type="submission" date="2023-03" db="EMBL/GenBank/DDBJ databases">
        <authorList>
            <person name="Zhang Z."/>
        </authorList>
    </citation>
    <scope>NUCLEOTIDE SEQUENCE</scope>
    <source>
        <strain evidence="1">DSA</strain>
    </source>
</reference>
<evidence type="ECO:0000313" key="2">
    <source>
        <dbReference type="Proteomes" id="UP001172911"/>
    </source>
</evidence>
<dbReference type="EMBL" id="JARPTC010000008">
    <property type="protein sequence ID" value="MDO7786876.1"/>
    <property type="molecule type" value="Genomic_DNA"/>
</dbReference>
<gene>
    <name evidence="1" type="ORF">P6N53_06535</name>
</gene>
<proteinExistence type="predicted"/>
<comment type="caution">
    <text evidence="1">The sequence shown here is derived from an EMBL/GenBank/DDBJ whole genome shotgun (WGS) entry which is preliminary data.</text>
</comment>
<name>A0AAW7ZCM8_9FIRM</name>
<dbReference type="Proteomes" id="UP001172911">
    <property type="component" value="Unassembled WGS sequence"/>
</dbReference>
<organism evidence="1 2">
    <name type="scientific">Desulforamulus aquiferis</name>
    <dbReference type="NCBI Taxonomy" id="1397668"/>
    <lineage>
        <taxon>Bacteria</taxon>
        <taxon>Bacillati</taxon>
        <taxon>Bacillota</taxon>
        <taxon>Clostridia</taxon>
        <taxon>Eubacteriales</taxon>
        <taxon>Peptococcaceae</taxon>
        <taxon>Desulforamulus</taxon>
    </lineage>
</organism>
<accession>A0AAW7ZCM8</accession>